<keyword evidence="3" id="KW-1185">Reference proteome</keyword>
<accession>A0A9N9UW22</accession>
<feature type="compositionally biased region" description="Basic and acidic residues" evidence="1">
    <location>
        <begin position="23"/>
        <end position="33"/>
    </location>
</feature>
<evidence type="ECO:0000313" key="3">
    <source>
        <dbReference type="Proteomes" id="UP000696573"/>
    </source>
</evidence>
<dbReference type="OrthoDB" id="4363844at2759"/>
<dbReference type="Proteomes" id="UP000696573">
    <property type="component" value="Unassembled WGS sequence"/>
</dbReference>
<dbReference type="AlphaFoldDB" id="A0A9N9UW22"/>
<dbReference type="EMBL" id="CABFNQ020000424">
    <property type="protein sequence ID" value="CAH0014428.1"/>
    <property type="molecule type" value="Genomic_DNA"/>
</dbReference>
<evidence type="ECO:0000256" key="1">
    <source>
        <dbReference type="SAM" id="MobiDB-lite"/>
    </source>
</evidence>
<gene>
    <name evidence="2" type="ORF">CRHIZ90672A_00019187</name>
</gene>
<organism evidence="2 3">
    <name type="scientific">Clonostachys rhizophaga</name>
    <dbReference type="NCBI Taxonomy" id="160324"/>
    <lineage>
        <taxon>Eukaryota</taxon>
        <taxon>Fungi</taxon>
        <taxon>Dikarya</taxon>
        <taxon>Ascomycota</taxon>
        <taxon>Pezizomycotina</taxon>
        <taxon>Sordariomycetes</taxon>
        <taxon>Hypocreomycetidae</taxon>
        <taxon>Hypocreales</taxon>
        <taxon>Bionectriaceae</taxon>
        <taxon>Clonostachys</taxon>
    </lineage>
</organism>
<comment type="caution">
    <text evidence="2">The sequence shown here is derived from an EMBL/GenBank/DDBJ whole genome shotgun (WGS) entry which is preliminary data.</text>
</comment>
<reference evidence="2" key="1">
    <citation type="submission" date="2021-10" db="EMBL/GenBank/DDBJ databases">
        <authorList>
            <person name="Piombo E."/>
        </authorList>
    </citation>
    <scope>NUCLEOTIDE SEQUENCE</scope>
</reference>
<sequence>MPDRDRQCCLLPLPKALPRRNRGPQEKSEATRPRERRKGIQANSRKPFKRQRSTDDEDDDAASPKDPKKPIFMVLKATGEDANAAFGHGVERSGAAYTHILALMAMRTHPIRDAWIVDSSATQDVCNDTSKFFQMGMYHGPALRSVDATTSLSG</sequence>
<protein>
    <submittedName>
        <fullName evidence="2">Uncharacterized protein</fullName>
    </submittedName>
</protein>
<evidence type="ECO:0000313" key="2">
    <source>
        <dbReference type="EMBL" id="CAH0014428.1"/>
    </source>
</evidence>
<name>A0A9N9UW22_9HYPO</name>
<feature type="region of interest" description="Disordered" evidence="1">
    <location>
        <begin position="1"/>
        <end position="71"/>
    </location>
</feature>
<proteinExistence type="predicted"/>